<organism evidence="2 3">
    <name type="scientific">Candidatus Scatomorpha merdipullorum</name>
    <dbReference type="NCBI Taxonomy" id="2840927"/>
    <lineage>
        <taxon>Bacteria</taxon>
        <taxon>Bacillati</taxon>
        <taxon>Bacillota</taxon>
        <taxon>Clostridia</taxon>
        <taxon>Eubacteriales</taxon>
        <taxon>Candidatus Scatomorpha</taxon>
    </lineage>
</organism>
<dbReference type="Gene3D" id="3.10.620.30">
    <property type="match status" value="1"/>
</dbReference>
<protein>
    <submittedName>
        <fullName evidence="2">Transglutaminase domain-containing protein</fullName>
    </submittedName>
</protein>
<evidence type="ECO:0000313" key="3">
    <source>
        <dbReference type="Proteomes" id="UP000824001"/>
    </source>
</evidence>
<evidence type="ECO:0000259" key="1">
    <source>
        <dbReference type="Pfam" id="PF01841"/>
    </source>
</evidence>
<reference evidence="2" key="2">
    <citation type="journal article" date="2021" name="PeerJ">
        <title>Extensive microbial diversity within the chicken gut microbiome revealed by metagenomics and culture.</title>
        <authorList>
            <person name="Gilroy R."/>
            <person name="Ravi A."/>
            <person name="Getino M."/>
            <person name="Pursley I."/>
            <person name="Horton D.L."/>
            <person name="Alikhan N.F."/>
            <person name="Baker D."/>
            <person name="Gharbi K."/>
            <person name="Hall N."/>
            <person name="Watson M."/>
            <person name="Adriaenssens E.M."/>
            <person name="Foster-Nyarko E."/>
            <person name="Jarju S."/>
            <person name="Secka A."/>
            <person name="Antonio M."/>
            <person name="Oren A."/>
            <person name="Chaudhuri R.R."/>
            <person name="La Ragione R."/>
            <person name="Hildebrand F."/>
            <person name="Pallen M.J."/>
        </authorList>
    </citation>
    <scope>NUCLEOTIDE SEQUENCE</scope>
    <source>
        <strain evidence="2">ChiHjej10B9-9673</strain>
    </source>
</reference>
<evidence type="ECO:0000313" key="2">
    <source>
        <dbReference type="EMBL" id="HIS67464.1"/>
    </source>
</evidence>
<name>A0A9D1JWP4_9FIRM</name>
<dbReference type="InterPro" id="IPR038765">
    <property type="entry name" value="Papain-like_cys_pep_sf"/>
</dbReference>
<dbReference type="PROSITE" id="PS51257">
    <property type="entry name" value="PROKAR_LIPOPROTEIN"/>
    <property type="match status" value="1"/>
</dbReference>
<sequence>MRTKNLLLGLLLALVTACLGLTIAARAGAFTRVTLSFTVQDTVTVCELKPGETPELPSVQPGEGLRFICWLDSDGEEADPSGPAEADGEFTALIAPELAPAMTPWLEHGELGRLLPEQGVTGAELASGVSALFAGNFEAEGLAEKDAVTASELAAALEGCFAPSELAEISGDAPLTRLEAARILCSLGGFEYPAPESAPAPDLAADTPGAAELAACAGDEGAASYTPGPVIIDDAFYYVNDDGLFVTDAEIDGMYYDEEGRCSGEDFEPGFVNIVGWLYYVNEDGEFAFDETVNGIAFGPDGRYSSGNLELDALVAEVLAPICAEYETRDEMLRAAYDYARDSFEYLRRNYYSVGETGWEVEEAYTMFSTGRGNCYNYAAAFWALARGLGYDAVAVSGTMGWDYEPHGWVTIVNAEGERLTYDCETEMAYRRDGEYGKDMFAMVWWFAAGWNYYYGV</sequence>
<dbReference type="EMBL" id="DVJK01000221">
    <property type="protein sequence ID" value="HIS67464.1"/>
    <property type="molecule type" value="Genomic_DNA"/>
</dbReference>
<feature type="domain" description="Transglutaminase-like" evidence="1">
    <location>
        <begin position="324"/>
        <end position="410"/>
    </location>
</feature>
<accession>A0A9D1JWP4</accession>
<dbReference type="Proteomes" id="UP000824001">
    <property type="component" value="Unassembled WGS sequence"/>
</dbReference>
<dbReference type="Pfam" id="PF01841">
    <property type="entry name" value="Transglut_core"/>
    <property type="match status" value="1"/>
</dbReference>
<dbReference type="SUPFAM" id="SSF54001">
    <property type="entry name" value="Cysteine proteinases"/>
    <property type="match status" value="1"/>
</dbReference>
<dbReference type="SUPFAM" id="SSF69360">
    <property type="entry name" value="Cell wall binding repeat"/>
    <property type="match status" value="1"/>
</dbReference>
<dbReference type="AlphaFoldDB" id="A0A9D1JWP4"/>
<reference evidence="2" key="1">
    <citation type="submission" date="2020-10" db="EMBL/GenBank/DDBJ databases">
        <authorList>
            <person name="Gilroy R."/>
        </authorList>
    </citation>
    <scope>NUCLEOTIDE SEQUENCE</scope>
    <source>
        <strain evidence="2">ChiHjej10B9-9673</strain>
    </source>
</reference>
<gene>
    <name evidence="2" type="ORF">IAC18_07850</name>
</gene>
<proteinExistence type="predicted"/>
<dbReference type="InterPro" id="IPR002931">
    <property type="entry name" value="Transglutaminase-like"/>
</dbReference>
<comment type="caution">
    <text evidence="2">The sequence shown here is derived from an EMBL/GenBank/DDBJ whole genome shotgun (WGS) entry which is preliminary data.</text>
</comment>